<reference evidence="4" key="1">
    <citation type="submission" date="2017-05" db="EMBL/GenBank/DDBJ databases">
        <authorList>
            <person name="Sung H."/>
        </authorList>
    </citation>
    <scope>NUCLEOTIDE SEQUENCE [LARGE SCALE GENOMIC DNA]</scope>
    <source>
        <strain evidence="4">AR23208</strain>
    </source>
</reference>
<dbReference type="SUPFAM" id="SSF53271">
    <property type="entry name" value="PRTase-like"/>
    <property type="match status" value="1"/>
</dbReference>
<dbReference type="Pfam" id="PF12500">
    <property type="entry name" value="TRSP"/>
    <property type="match status" value="1"/>
</dbReference>
<dbReference type="EMBL" id="CP021434">
    <property type="protein sequence ID" value="ARU63783.1"/>
    <property type="molecule type" value="Genomic_DNA"/>
</dbReference>
<dbReference type="InterPro" id="IPR029057">
    <property type="entry name" value="PRTase-like"/>
</dbReference>
<feature type="domain" description="TRSP" evidence="1">
    <location>
        <begin position="272"/>
        <end position="397"/>
    </location>
</feature>
<keyword evidence="4" id="KW-1185">Reference proteome</keyword>
<dbReference type="Proteomes" id="UP000195437">
    <property type="component" value="Chromosome"/>
</dbReference>
<dbReference type="CDD" id="cd06223">
    <property type="entry name" value="PRTases_typeI"/>
    <property type="match status" value="1"/>
</dbReference>
<name>A0A1Y0IWR5_9BACL</name>
<dbReference type="InterPro" id="IPR041688">
    <property type="entry name" value="PRTase_2"/>
</dbReference>
<accession>A0A1Y0IWR5</accession>
<sequence>MAARINKKRSFLFVSKILGKHLPVRPEVSLMGGFALALLLQQELNGTAPCPEEVLGGVRDPMQAKAAFFRLQENRWSPPRPLVFIGFAETATALGNSMYAAFATDCRYVHTTRELIPELDSSVNFEEVHSHATSHRCYASSPVQDKEAIVLVDDELTTGNTVLNIIRELNSKHPGRDYYVASLLDWRTQAQQDRFADLERELGVTIKVLALLKGEMSTEGKPYLVAATTVQTMPRVDVDLDVIRLQDLFDTVDQSSLDSVGQRNPMPYLLATGRFGIESASAQRINRQISLAAKILKEVRTGSKTLCLGTGEFMYLPMRIAAEMGDGVWYQSTTRSPIHQHAEPSYAIWEAFSYPSPDDPQIQHFFYNVTRYGYDDLFVFLERQVEAERMEPFLERLCNLGIKSVRVVILS</sequence>
<gene>
    <name evidence="3" type="ORF">CBW65_04135</name>
</gene>
<evidence type="ECO:0008006" key="5">
    <source>
        <dbReference type="Google" id="ProtNLM"/>
    </source>
</evidence>
<dbReference type="InterPro" id="IPR022537">
    <property type="entry name" value="TRSP_dom"/>
</dbReference>
<dbReference type="KEGG" id="tum:CBW65_04135"/>
<evidence type="ECO:0000259" key="1">
    <source>
        <dbReference type="Pfam" id="PF12500"/>
    </source>
</evidence>
<evidence type="ECO:0000259" key="2">
    <source>
        <dbReference type="Pfam" id="PF15609"/>
    </source>
</evidence>
<dbReference type="Gene3D" id="3.40.50.2020">
    <property type="match status" value="1"/>
</dbReference>
<evidence type="ECO:0000313" key="4">
    <source>
        <dbReference type="Proteomes" id="UP000195437"/>
    </source>
</evidence>
<dbReference type="Pfam" id="PF15609">
    <property type="entry name" value="PRTase_2"/>
    <property type="match status" value="1"/>
</dbReference>
<organism evidence="3 4">
    <name type="scientific">Tumebacillus avium</name>
    <dbReference type="NCBI Taxonomy" id="1903704"/>
    <lineage>
        <taxon>Bacteria</taxon>
        <taxon>Bacillati</taxon>
        <taxon>Bacillota</taxon>
        <taxon>Bacilli</taxon>
        <taxon>Bacillales</taxon>
        <taxon>Alicyclobacillaceae</taxon>
        <taxon>Tumebacillus</taxon>
    </lineage>
</organism>
<dbReference type="AlphaFoldDB" id="A0A1Y0IWR5"/>
<dbReference type="InterPro" id="IPR000836">
    <property type="entry name" value="PRTase_dom"/>
</dbReference>
<protein>
    <recommendedName>
        <fullName evidence="5">Phosphoribosyltransferase domain-containing protein</fullName>
    </recommendedName>
</protein>
<dbReference type="PIRSF" id="PIRSF020967">
    <property type="entry name" value="UCP020967"/>
    <property type="match status" value="1"/>
</dbReference>
<evidence type="ECO:0000313" key="3">
    <source>
        <dbReference type="EMBL" id="ARU63783.1"/>
    </source>
</evidence>
<feature type="domain" description="Orotate phosphoribosyltransferase-like" evidence="2">
    <location>
        <begin position="1"/>
        <end position="215"/>
    </location>
</feature>
<proteinExistence type="predicted"/>
<dbReference type="InterPro" id="IPR011214">
    <property type="entry name" value="UCP020967"/>
</dbReference>